<evidence type="ECO:0000313" key="5">
    <source>
        <dbReference type="Proteomes" id="UP001243212"/>
    </source>
</evidence>
<evidence type="ECO:0000313" key="4">
    <source>
        <dbReference type="EMBL" id="MDP9806193.1"/>
    </source>
</evidence>
<feature type="domain" description="LytR/CpsA/Psr regulator C-terminal" evidence="3">
    <location>
        <begin position="117"/>
        <end position="191"/>
    </location>
</feature>
<dbReference type="EMBL" id="JAUSQX010000001">
    <property type="protein sequence ID" value="MDP9806193.1"/>
    <property type="molecule type" value="Genomic_DNA"/>
</dbReference>
<evidence type="ECO:0000256" key="2">
    <source>
        <dbReference type="SAM" id="Phobius"/>
    </source>
</evidence>
<gene>
    <name evidence="4" type="ORF">J2S70_000775</name>
</gene>
<dbReference type="RefSeq" id="WP_307682428.1">
    <property type="nucleotide sequence ID" value="NZ_JAUSQX010000001.1"/>
</dbReference>
<keyword evidence="2" id="KW-1133">Transmembrane helix</keyword>
<dbReference type="Pfam" id="PF13399">
    <property type="entry name" value="LytR_C"/>
    <property type="match status" value="1"/>
</dbReference>
<name>A0ABT9NHC4_9ACTO</name>
<evidence type="ECO:0000256" key="1">
    <source>
        <dbReference type="SAM" id="MobiDB-lite"/>
    </source>
</evidence>
<dbReference type="InterPro" id="IPR027381">
    <property type="entry name" value="LytR/CpsA/Psr_C"/>
</dbReference>
<feature type="region of interest" description="Disordered" evidence="1">
    <location>
        <begin position="56"/>
        <end position="104"/>
    </location>
</feature>
<sequence length="201" mass="21316">MAHEYPEDEFDRLAKERTTVGAHRRPSSARPWLIALLAVLMIAPIVGIWIGNAMSSDDDPTADEPTASEQAAAEDGESEDGQEEDGEEGPAEASDSEDATDADEGEAAIEPNLNHHILVLNGRGTVGFAGENQAILEQQGFGNVSVADYRGGTQPVDSTIYYFDPEYEGTARAVAEVLGADVAESEDVIVAYGAPIVAVIR</sequence>
<comment type="caution">
    <text evidence="4">The sequence shown here is derived from an EMBL/GenBank/DDBJ whole genome shotgun (WGS) entry which is preliminary data.</text>
</comment>
<organism evidence="4 5">
    <name type="scientific">Trueperella bonasi</name>
    <dbReference type="NCBI Taxonomy" id="312286"/>
    <lineage>
        <taxon>Bacteria</taxon>
        <taxon>Bacillati</taxon>
        <taxon>Actinomycetota</taxon>
        <taxon>Actinomycetes</taxon>
        <taxon>Actinomycetales</taxon>
        <taxon>Actinomycetaceae</taxon>
        <taxon>Trueperella</taxon>
    </lineage>
</organism>
<keyword evidence="5" id="KW-1185">Reference proteome</keyword>
<proteinExistence type="predicted"/>
<dbReference type="Proteomes" id="UP001243212">
    <property type="component" value="Unassembled WGS sequence"/>
</dbReference>
<feature type="transmembrane region" description="Helical" evidence="2">
    <location>
        <begin position="32"/>
        <end position="51"/>
    </location>
</feature>
<keyword evidence="2" id="KW-0472">Membrane</keyword>
<keyword evidence="2" id="KW-0812">Transmembrane</keyword>
<feature type="compositionally biased region" description="Acidic residues" evidence="1">
    <location>
        <begin position="72"/>
        <end position="104"/>
    </location>
</feature>
<protein>
    <recommendedName>
        <fullName evidence="3">LytR/CpsA/Psr regulator C-terminal domain-containing protein</fullName>
    </recommendedName>
</protein>
<accession>A0ABT9NHC4</accession>
<reference evidence="4 5" key="1">
    <citation type="submission" date="2023-07" db="EMBL/GenBank/DDBJ databases">
        <title>Sequencing the genomes of 1000 actinobacteria strains.</title>
        <authorList>
            <person name="Klenk H.-P."/>
        </authorList>
    </citation>
    <scope>NUCLEOTIDE SEQUENCE [LARGE SCALE GENOMIC DNA]</scope>
    <source>
        <strain evidence="4 5">DSM 17163</strain>
    </source>
</reference>
<evidence type="ECO:0000259" key="3">
    <source>
        <dbReference type="Pfam" id="PF13399"/>
    </source>
</evidence>
<dbReference type="Gene3D" id="3.30.70.2390">
    <property type="match status" value="1"/>
</dbReference>